<evidence type="ECO:0000256" key="2">
    <source>
        <dbReference type="SAM" id="Phobius"/>
    </source>
</evidence>
<keyword evidence="2" id="KW-0472">Membrane</keyword>
<keyword evidence="2" id="KW-1133">Transmembrane helix</keyword>
<accession>A0AA49X2G8</accession>
<dbReference type="EMBL" id="OQ890316">
    <property type="protein sequence ID" value="WLJ25796.1"/>
    <property type="molecule type" value="Genomic_DNA"/>
</dbReference>
<feature type="transmembrane region" description="Helical" evidence="2">
    <location>
        <begin position="123"/>
        <end position="146"/>
    </location>
</feature>
<evidence type="ECO:0000313" key="3">
    <source>
        <dbReference type="EMBL" id="WLJ25796.1"/>
    </source>
</evidence>
<organism evidence="3">
    <name type="scientific">Staphylococcus phage HS09</name>
    <dbReference type="NCBI Taxonomy" id="3056401"/>
    <lineage>
        <taxon>Viruses</taxon>
    </lineage>
</organism>
<keyword evidence="2" id="KW-0812">Transmembrane</keyword>
<protein>
    <recommendedName>
        <fullName evidence="4">Phage protein</fullName>
    </recommendedName>
</protein>
<keyword evidence="1" id="KW-0175">Coiled coil</keyword>
<evidence type="ECO:0000256" key="1">
    <source>
        <dbReference type="SAM" id="Coils"/>
    </source>
</evidence>
<feature type="coiled-coil region" evidence="1">
    <location>
        <begin position="74"/>
        <end position="108"/>
    </location>
</feature>
<feature type="coiled-coil region" evidence="1">
    <location>
        <begin position="3"/>
        <end position="37"/>
    </location>
</feature>
<sequence>MQKTIEEQRITSLEKRMDKAETNIDKTTEKLYKVDEKHDDRYTETIQVITELKGTSANTEKNTDRMANSIEGLVKELRQSNSNTNRRFEEVNEEVRDIRKTLDSKIEDKQFILEEKKLSNKTLGAILVGAFALLETLSKVIAPLLFGN</sequence>
<reference evidence="3" key="1">
    <citation type="submission" date="2023-04" db="EMBL/GenBank/DDBJ databases">
        <title>The human skin virome in hidradenitis suppurativa patients.</title>
        <authorList>
            <person name="Jansen D."/>
        </authorList>
    </citation>
    <scope>NUCLEOTIDE SEQUENCE</scope>
    <source>
        <strain evidence="3">VC3_JansenPhageF</strain>
    </source>
</reference>
<proteinExistence type="predicted"/>
<evidence type="ECO:0008006" key="4">
    <source>
        <dbReference type="Google" id="ProtNLM"/>
    </source>
</evidence>
<name>A0AA49X2G8_9VIRU</name>